<dbReference type="AlphaFoldDB" id="A0A271LJ48"/>
<keyword evidence="2" id="KW-1185">Reference proteome</keyword>
<reference evidence="1 2" key="1">
    <citation type="submission" date="2017-08" db="EMBL/GenBank/DDBJ databases">
        <title>Mesorhizobium wenxinae sp. nov., a novel rhizobial species isolated from root nodules of chickpea (Cicer arietinum L.).</title>
        <authorList>
            <person name="Zhang J."/>
        </authorList>
    </citation>
    <scope>NUCLEOTIDE SEQUENCE [LARGE SCALE GENOMIC DNA]</scope>
    <source>
        <strain evidence="1 2">SDW018</strain>
    </source>
</reference>
<evidence type="ECO:0000313" key="1">
    <source>
        <dbReference type="EMBL" id="PAQ08139.1"/>
    </source>
</evidence>
<dbReference type="EMBL" id="NPKJ01000053">
    <property type="protein sequence ID" value="PAQ08139.1"/>
    <property type="molecule type" value="Genomic_DNA"/>
</dbReference>
<evidence type="ECO:0000313" key="2">
    <source>
        <dbReference type="Proteomes" id="UP000216442"/>
    </source>
</evidence>
<proteinExistence type="predicted"/>
<protein>
    <submittedName>
        <fullName evidence="1">Uncharacterized protein</fullName>
    </submittedName>
</protein>
<comment type="caution">
    <text evidence="1">The sequence shown here is derived from an EMBL/GenBank/DDBJ whole genome shotgun (WGS) entry which is preliminary data.</text>
</comment>
<name>A0A271LJ48_9HYPH</name>
<sequence length="299" mass="33409">MWGIDLVTDLFSEGSYFGLSGLTLSENVIHFPRGIKLERTYAYVMAPVILAFAPAEKGKPHPAPWRYSRSSDGDEITAQLYIPASAASSHPARLRMAWTALFLLRLWVSPTVRMLVSANLPFPAIAHAPDEVANIIQLDKRPWTFPLQLVDESKVLESINWAVENFDTALRLTSESEEFRLAVYALDSGQFSESSTLALVSIWGALEAIFSPSTSELRFRVSALIAAYLYPPGVERMEQQKRIASLYDKRSAAVHGKPKHESDDLLITFELVRKVLIKFIRDGKVPTKADLEARLFGIS</sequence>
<organism evidence="1 2">
    <name type="scientific">Mesorhizobium temperatum</name>
    <dbReference type="NCBI Taxonomy" id="241416"/>
    <lineage>
        <taxon>Bacteria</taxon>
        <taxon>Pseudomonadati</taxon>
        <taxon>Pseudomonadota</taxon>
        <taxon>Alphaproteobacteria</taxon>
        <taxon>Hyphomicrobiales</taxon>
        <taxon>Phyllobacteriaceae</taxon>
        <taxon>Mesorhizobium</taxon>
    </lineage>
</organism>
<accession>A0A271LJ48</accession>
<dbReference type="RefSeq" id="WP_095494085.1">
    <property type="nucleotide sequence ID" value="NZ_NPKJ01000053.1"/>
</dbReference>
<dbReference type="Proteomes" id="UP000216442">
    <property type="component" value="Unassembled WGS sequence"/>
</dbReference>
<gene>
    <name evidence="1" type="ORF">CIT26_19455</name>
</gene>